<dbReference type="PROSITE" id="PS50157">
    <property type="entry name" value="ZINC_FINGER_C2H2_2"/>
    <property type="match status" value="1"/>
</dbReference>
<organism evidence="4 5">
    <name type="scientific">Meloidogyne incognita</name>
    <name type="common">Southern root-knot nematode worm</name>
    <name type="synonym">Oxyuris incognita</name>
    <dbReference type="NCBI Taxonomy" id="6306"/>
    <lineage>
        <taxon>Eukaryota</taxon>
        <taxon>Metazoa</taxon>
        <taxon>Ecdysozoa</taxon>
        <taxon>Nematoda</taxon>
        <taxon>Chromadorea</taxon>
        <taxon>Rhabditida</taxon>
        <taxon>Tylenchina</taxon>
        <taxon>Tylenchomorpha</taxon>
        <taxon>Tylenchoidea</taxon>
        <taxon>Meloidogynidae</taxon>
        <taxon>Meloidogyninae</taxon>
        <taxon>Meloidogyne</taxon>
        <taxon>Meloidogyne incognita group</taxon>
    </lineage>
</organism>
<evidence type="ECO:0000313" key="5">
    <source>
        <dbReference type="WBParaSite" id="Minc3s00023g01499"/>
    </source>
</evidence>
<dbReference type="WBParaSite" id="Minc3s00023g01499">
    <property type="protein sequence ID" value="Minc3s00023g01499"/>
    <property type="gene ID" value="Minc3s00023g01499"/>
</dbReference>
<reference evidence="5" key="1">
    <citation type="submission" date="2022-11" db="UniProtKB">
        <authorList>
            <consortium name="WormBaseParasite"/>
        </authorList>
    </citation>
    <scope>IDENTIFICATION</scope>
</reference>
<dbReference type="AlphaFoldDB" id="A0A914KJD8"/>
<proteinExistence type="predicted"/>
<feature type="domain" description="C2H2-type" evidence="3">
    <location>
        <begin position="75"/>
        <end position="98"/>
    </location>
</feature>
<dbReference type="PROSITE" id="PS00028">
    <property type="entry name" value="ZINC_FINGER_C2H2_1"/>
    <property type="match status" value="1"/>
</dbReference>
<dbReference type="Proteomes" id="UP000887563">
    <property type="component" value="Unplaced"/>
</dbReference>
<keyword evidence="4" id="KW-1185">Reference proteome</keyword>
<protein>
    <submittedName>
        <fullName evidence="5">C2H2-type domain-containing protein</fullName>
    </submittedName>
</protein>
<evidence type="ECO:0000259" key="3">
    <source>
        <dbReference type="PROSITE" id="PS50157"/>
    </source>
</evidence>
<feature type="compositionally biased region" description="Polar residues" evidence="2">
    <location>
        <begin position="130"/>
        <end position="144"/>
    </location>
</feature>
<dbReference type="GO" id="GO:0008270">
    <property type="term" value="F:zinc ion binding"/>
    <property type="evidence" value="ECO:0007669"/>
    <property type="project" value="UniProtKB-KW"/>
</dbReference>
<sequence length="246" mass="27721">MQLLLPVKNCFNNCFGEELKLVTNPHPNEQLLRFLSQINEMTHVSDSNNQQQQNKIKTEETIVPNFKTTNSFLSTKCKQCGKSFRKPRDLLSHLATAHKLVNGQDNNNNNNNIFPNKQAQTDTSSQQSSPCNSVFSASSDPKSSNNLPEILAIELKRLRKTFLNSKNNEENGGQLNLNNSGSLVRVEQILGQLDSRVCRLEKQVEMAVNSIYTLVQLQTGINNNMNKLNKSLTNFQNNSLNNNNTQ</sequence>
<accession>A0A914KJD8</accession>
<evidence type="ECO:0000256" key="1">
    <source>
        <dbReference type="PROSITE-ProRule" id="PRU00042"/>
    </source>
</evidence>
<keyword evidence="1" id="KW-0863">Zinc-finger</keyword>
<evidence type="ECO:0000256" key="2">
    <source>
        <dbReference type="SAM" id="MobiDB-lite"/>
    </source>
</evidence>
<name>A0A914KJD8_MELIC</name>
<feature type="compositionally biased region" description="Low complexity" evidence="2">
    <location>
        <begin position="106"/>
        <end position="129"/>
    </location>
</feature>
<keyword evidence="1" id="KW-0862">Zinc</keyword>
<keyword evidence="1" id="KW-0479">Metal-binding</keyword>
<dbReference type="InterPro" id="IPR013087">
    <property type="entry name" value="Znf_C2H2_type"/>
</dbReference>
<feature type="region of interest" description="Disordered" evidence="2">
    <location>
        <begin position="101"/>
        <end position="144"/>
    </location>
</feature>
<evidence type="ECO:0000313" key="4">
    <source>
        <dbReference type="Proteomes" id="UP000887563"/>
    </source>
</evidence>